<feature type="compositionally biased region" description="Polar residues" evidence="3">
    <location>
        <begin position="1"/>
        <end position="17"/>
    </location>
</feature>
<organism evidence="4 5">
    <name type="scientific">Koyama Hill virus</name>
    <dbReference type="NCBI Taxonomy" id="1435294"/>
    <lineage>
        <taxon>Viruses</taxon>
        <taxon>Riboviria</taxon>
        <taxon>Orthornavirae</taxon>
        <taxon>Duplornaviricota</taxon>
        <taxon>Resentoviricetes</taxon>
        <taxon>Reovirales</taxon>
        <taxon>Sedoreoviridae</taxon>
        <taxon>Orbivirus</taxon>
        <taxon>Orbivirus umatillaense</taxon>
        <taxon>Umatilla virus</taxon>
    </lineage>
</organism>
<dbReference type="Pfam" id="PF01700">
    <property type="entry name" value="Orbi_VP3"/>
    <property type="match status" value="1"/>
</dbReference>
<dbReference type="GO" id="GO:0005198">
    <property type="term" value="F:structural molecule activity"/>
    <property type="evidence" value="ECO:0007669"/>
    <property type="project" value="InterPro"/>
</dbReference>
<dbReference type="SUPFAM" id="SSF56831">
    <property type="entry name" value="Reovirus inner layer core protein p3"/>
    <property type="match status" value="1"/>
</dbReference>
<dbReference type="GO" id="GO:0044423">
    <property type="term" value="C:virion component"/>
    <property type="evidence" value="ECO:0007669"/>
    <property type="project" value="UniProtKB-KW"/>
</dbReference>
<gene>
    <name evidence="4" type="primary">VP2</name>
</gene>
<evidence type="ECO:0000313" key="5">
    <source>
        <dbReference type="Proteomes" id="UP000146808"/>
    </source>
</evidence>
<dbReference type="InterPro" id="IPR002614">
    <property type="entry name" value="Inner_layer_core_VP3_Orbivir"/>
</dbReference>
<dbReference type="EMBL" id="AB894485">
    <property type="protein sequence ID" value="BAP18632.1"/>
    <property type="molecule type" value="Genomic_RNA"/>
</dbReference>
<accession>A0A077JI40</accession>
<proteinExistence type="predicted"/>
<dbReference type="Proteomes" id="UP000146808">
    <property type="component" value="Genome"/>
</dbReference>
<evidence type="ECO:0000313" key="4">
    <source>
        <dbReference type="EMBL" id="BAP18632.1"/>
    </source>
</evidence>
<reference evidence="4 5" key="1">
    <citation type="journal article" date="2014" name="Arch. Virol.">
        <title>First isolation and characterization of a mosquito-borne orbivirus belonging to the species Umatilla virus in East Asia.</title>
        <authorList>
            <person name="Ejiri H."/>
            <person name="Kuwata R."/>
            <person name="Tsuda Y."/>
            <person name="Sasaki T."/>
            <person name="Kobayashi M."/>
            <person name="Sato Y."/>
            <person name="Sawabe K."/>
            <person name="Isawa H."/>
        </authorList>
    </citation>
    <scope>NUCLEOTIDE SEQUENCE [LARGE SCALE GENOMIC DNA]</scope>
    <source>
        <strain evidence="4">S7</strain>
    </source>
</reference>
<comment type="subcellular location">
    <subcellularLocation>
        <location evidence="1">Virion</location>
    </subcellularLocation>
</comment>
<dbReference type="InterPro" id="IPR016029">
    <property type="entry name" value="Inner_layer_core_VP3_Reovir"/>
</dbReference>
<sequence length="905" mass="103400">MDGQPARQTPAEQTRNSPYLRGDEVRTDSGPLLSVFGLQEILAKVRDAQTRLQMSAGETPPTPPDIQTMFDNLHALANERSFRIERQPTSYYRHQAVQSDERIFQINRFYEQISAIGSTLEGDDVQQLLETVLRRIQFVRDQGSFIIHDLPTYFENGIEIISRSALGLDVEEALTALNNRERAILDAQLRTFRILNRPIQNVYYDLFNAAMPDPVYNVHQSLTNYVVNDQRDDYRRAQAWLRTYSDSKGVTYDRNLQTDIFSPDTMYILSYTLPPNPSIIWSLPRCGISNLMLNAAIGLPMGQYILPNSKIASVTITARITQNSPFSQVQATTATEAQMHDVRKIYLALMFPNQILLDIKTEPGHSVDQVVNSVAGVIGKIMFTYGPRLFNVTSRTAHILDRACSDFLTSYSQQNVRFNIRSRAPFDWTATLGTETFDGNRLRMDPISGRGYNGYRANDLRNEPTCYPHVSRRVCYTGYDSTDILDERFSGSEHMYPTLQEMMAALRVTGHTQERSYLYAMSQHHIVRFAYLNQIINRDLLSAFSLPDDLFNELTDRIPLDELTANGPIILDISMHSIWHAYKMRFLPTEHSSFQLIQPLIESIFSSQISVMKLNAVELRNFTIANPDSFPNLKAMDVWRAVYANMPESIRAMMDLAGQHWFITAYDCNRWMNSPEVQISIPYRCMSAAWRCLDDANTIMLTRDVYIHRTSIPELAIEDIEEFRRRAEFFTNVASDQPPAHQRVYLPVQAAIHRAGEGRFKIYLRALLDEGYYVRIGSGVRPLVLEIHNKLPSREILERLPYSYQTTKSDGPVAKFSFSTTGRVNGILIMYSADDHSTPDEMVNVNPTYCNTLVVLKEMPFSRVETSSILNVVNRDLIAIKKKTRIYDLTEALTAGNRQAIPSTE</sequence>
<protein>
    <submittedName>
        <fullName evidence="4">T2</fullName>
    </submittedName>
</protein>
<evidence type="ECO:0000256" key="2">
    <source>
        <dbReference type="ARBA" id="ARBA00022844"/>
    </source>
</evidence>
<feature type="region of interest" description="Disordered" evidence="3">
    <location>
        <begin position="1"/>
        <end position="26"/>
    </location>
</feature>
<evidence type="ECO:0000256" key="3">
    <source>
        <dbReference type="SAM" id="MobiDB-lite"/>
    </source>
</evidence>
<name>A0A077JI40_9REOV</name>
<keyword evidence="2" id="KW-0946">Virion</keyword>
<evidence type="ECO:0000256" key="1">
    <source>
        <dbReference type="ARBA" id="ARBA00004328"/>
    </source>
</evidence>